<dbReference type="EMBL" id="QYUJ01000010">
    <property type="protein sequence ID" value="RJF74448.1"/>
    <property type="molecule type" value="Genomic_DNA"/>
</dbReference>
<sequence>MTLMKRITVHTQEKSLSTRVTDEQAENVILDLQQPTRPFVRIDPADPTVDPLLLVQVDHVFALDIEHLSED</sequence>
<name>A0A418VEF0_9DEIO</name>
<proteinExistence type="predicted"/>
<accession>A0A418VEF0</accession>
<evidence type="ECO:0000313" key="1">
    <source>
        <dbReference type="EMBL" id="RJF74448.1"/>
    </source>
</evidence>
<dbReference type="Proteomes" id="UP000286287">
    <property type="component" value="Unassembled WGS sequence"/>
</dbReference>
<gene>
    <name evidence="1" type="ORF">D3875_03995</name>
</gene>
<keyword evidence="2" id="KW-1185">Reference proteome</keyword>
<dbReference type="AlphaFoldDB" id="A0A418VEF0"/>
<organism evidence="1 2">
    <name type="scientific">Deinococcus cavernae</name>
    <dbReference type="NCBI Taxonomy" id="2320857"/>
    <lineage>
        <taxon>Bacteria</taxon>
        <taxon>Thermotogati</taxon>
        <taxon>Deinococcota</taxon>
        <taxon>Deinococci</taxon>
        <taxon>Deinococcales</taxon>
        <taxon>Deinococcaceae</taxon>
        <taxon>Deinococcus</taxon>
    </lineage>
</organism>
<evidence type="ECO:0000313" key="2">
    <source>
        <dbReference type="Proteomes" id="UP000286287"/>
    </source>
</evidence>
<comment type="caution">
    <text evidence="1">The sequence shown here is derived from an EMBL/GenBank/DDBJ whole genome shotgun (WGS) entry which is preliminary data.</text>
</comment>
<protein>
    <submittedName>
        <fullName evidence="1">Uncharacterized protein</fullName>
    </submittedName>
</protein>
<reference evidence="1 2" key="1">
    <citation type="submission" date="2018-09" db="EMBL/GenBank/DDBJ databases">
        <authorList>
            <person name="Zhu H."/>
        </authorList>
    </citation>
    <scope>NUCLEOTIDE SEQUENCE [LARGE SCALE GENOMIC DNA]</scope>
    <source>
        <strain evidence="1 2">K2S05-167</strain>
    </source>
</reference>